<dbReference type="EMBL" id="LJIJ01000023">
    <property type="protein sequence ID" value="ODN05410.1"/>
    <property type="molecule type" value="Genomic_DNA"/>
</dbReference>
<evidence type="ECO:0000256" key="1">
    <source>
        <dbReference type="SAM" id="SignalP"/>
    </source>
</evidence>
<organism evidence="2 3">
    <name type="scientific">Orchesella cincta</name>
    <name type="common">Springtail</name>
    <name type="synonym">Podura cincta</name>
    <dbReference type="NCBI Taxonomy" id="48709"/>
    <lineage>
        <taxon>Eukaryota</taxon>
        <taxon>Metazoa</taxon>
        <taxon>Ecdysozoa</taxon>
        <taxon>Arthropoda</taxon>
        <taxon>Hexapoda</taxon>
        <taxon>Collembola</taxon>
        <taxon>Entomobryomorpha</taxon>
        <taxon>Entomobryoidea</taxon>
        <taxon>Orchesellidae</taxon>
        <taxon>Orchesellinae</taxon>
        <taxon>Orchesella</taxon>
    </lineage>
</organism>
<protein>
    <submittedName>
        <fullName evidence="2">Uncharacterized protein</fullName>
    </submittedName>
</protein>
<comment type="caution">
    <text evidence="2">The sequence shown here is derived from an EMBL/GenBank/DDBJ whole genome shotgun (WGS) entry which is preliminary data.</text>
</comment>
<feature type="chain" id="PRO_5008905661" evidence="1">
    <location>
        <begin position="19"/>
        <end position="120"/>
    </location>
</feature>
<accession>A0A1D2NJH5</accession>
<evidence type="ECO:0000313" key="3">
    <source>
        <dbReference type="Proteomes" id="UP000094527"/>
    </source>
</evidence>
<evidence type="ECO:0000313" key="2">
    <source>
        <dbReference type="EMBL" id="ODN05410.1"/>
    </source>
</evidence>
<dbReference type="AlphaFoldDB" id="A0A1D2NJH5"/>
<gene>
    <name evidence="2" type="ORF">Ocin01_01253</name>
</gene>
<sequence length="120" mass="13280">MQAVKVVLALAFVCAANAAPQIYTSDIFHIPDVEAEVDVQVPTEHAIILPPYFQNLLNMPQFSLPPPPPVQFYRPTPQFQLQLGQHRFFFNWFDKLMGLLNPTTTTTAAPTTAATTAANP</sequence>
<proteinExistence type="predicted"/>
<keyword evidence="1" id="KW-0732">Signal</keyword>
<dbReference type="Proteomes" id="UP000094527">
    <property type="component" value="Unassembled WGS sequence"/>
</dbReference>
<feature type="signal peptide" evidence="1">
    <location>
        <begin position="1"/>
        <end position="18"/>
    </location>
</feature>
<reference evidence="2 3" key="1">
    <citation type="journal article" date="2016" name="Genome Biol. Evol.">
        <title>Gene Family Evolution Reflects Adaptation to Soil Environmental Stressors in the Genome of the Collembolan Orchesella cincta.</title>
        <authorList>
            <person name="Faddeeva-Vakhrusheva A."/>
            <person name="Derks M.F."/>
            <person name="Anvar S.Y."/>
            <person name="Agamennone V."/>
            <person name="Suring W."/>
            <person name="Smit S."/>
            <person name="van Straalen N.M."/>
            <person name="Roelofs D."/>
        </authorList>
    </citation>
    <scope>NUCLEOTIDE SEQUENCE [LARGE SCALE GENOMIC DNA]</scope>
    <source>
        <tissue evidence="2">Mixed pool</tissue>
    </source>
</reference>
<keyword evidence="3" id="KW-1185">Reference proteome</keyword>
<name>A0A1D2NJH5_ORCCI</name>